<evidence type="ECO:0000313" key="2">
    <source>
        <dbReference type="Proteomes" id="UP000334990"/>
    </source>
</evidence>
<protein>
    <submittedName>
        <fullName evidence="1">Uncharacterized protein</fullName>
    </submittedName>
</protein>
<dbReference type="SUPFAM" id="SSF52540">
    <property type="entry name" value="P-loop containing nucleoside triphosphate hydrolases"/>
    <property type="match status" value="1"/>
</dbReference>
<sequence length="332" mass="37281">MSEQEDSDHIAMWGAPGSGKTTLLAALSFALLQRRGPWRLVGTDPASIEILRDKSAALARREFPPATIDIERFRWLLLGDPVQLQKRFAGRFNGKARTMPAPRVGLNLIDPPGGVYTDKERPADHAKLLENLQRSRGIVYLFDPIREFEDGNAFEYLHGALIQLASRMLAEDAPSDGRLPHYLAVCITKFDDRRVLETAEKLNLVTTDPDDPHGFPAVDDENAQTLFHNLCDISASGSAEFVMGALEQYFRPDRIKFFVTSSIGFYLKPGTRGFNPRDYQNMVRKPQDGTNGREPSTEFEIRGQARPINVREPVTWLAEQIYADQLKPGNGR</sequence>
<dbReference type="AlphaFoldDB" id="A0A5M3VVH5"/>
<dbReference type="Proteomes" id="UP000334990">
    <property type="component" value="Unassembled WGS sequence"/>
</dbReference>
<name>A0A5M3VVH5_9ACTN</name>
<accession>A0A5M3VVH5</accession>
<dbReference type="EMBL" id="BLAD01000036">
    <property type="protein sequence ID" value="GER98407.1"/>
    <property type="molecule type" value="Genomic_DNA"/>
</dbReference>
<dbReference type="OrthoDB" id="4051290at2"/>
<dbReference type="InterPro" id="IPR027417">
    <property type="entry name" value="P-loop_NTPase"/>
</dbReference>
<reference evidence="1 2" key="1">
    <citation type="submission" date="2019-10" db="EMBL/GenBank/DDBJ databases">
        <title>Whole genome shotgun sequence of Acrocarpospora corrugata NBRC 13972.</title>
        <authorList>
            <person name="Ichikawa N."/>
            <person name="Kimura A."/>
            <person name="Kitahashi Y."/>
            <person name="Komaki H."/>
            <person name="Oguchi A."/>
        </authorList>
    </citation>
    <scope>NUCLEOTIDE SEQUENCE [LARGE SCALE GENOMIC DNA]</scope>
    <source>
        <strain evidence="1 2">NBRC 13972</strain>
    </source>
</reference>
<keyword evidence="2" id="KW-1185">Reference proteome</keyword>
<organism evidence="1 2">
    <name type="scientific">Acrocarpospora corrugata</name>
    <dbReference type="NCBI Taxonomy" id="35763"/>
    <lineage>
        <taxon>Bacteria</taxon>
        <taxon>Bacillati</taxon>
        <taxon>Actinomycetota</taxon>
        <taxon>Actinomycetes</taxon>
        <taxon>Streptosporangiales</taxon>
        <taxon>Streptosporangiaceae</taxon>
        <taxon>Acrocarpospora</taxon>
    </lineage>
</organism>
<gene>
    <name evidence="1" type="ORF">Acor_04690</name>
</gene>
<comment type="caution">
    <text evidence="1">The sequence shown here is derived from an EMBL/GenBank/DDBJ whole genome shotgun (WGS) entry which is preliminary data.</text>
</comment>
<dbReference type="Gene3D" id="3.40.50.300">
    <property type="entry name" value="P-loop containing nucleotide triphosphate hydrolases"/>
    <property type="match status" value="1"/>
</dbReference>
<dbReference type="RefSeq" id="WP_155334845.1">
    <property type="nucleotide sequence ID" value="NZ_BAAABN010000078.1"/>
</dbReference>
<proteinExistence type="predicted"/>
<evidence type="ECO:0000313" key="1">
    <source>
        <dbReference type="EMBL" id="GER98407.1"/>
    </source>
</evidence>